<comment type="catalytic activity">
    <reaction evidence="1 14">
        <text>S-ubiquitinyl-[E2 ubiquitin-conjugating enzyme]-L-cysteine + [acceptor protein]-L-lysine = [E2 ubiquitin-conjugating enzyme]-L-cysteine + N(6)-ubiquitinyl-[acceptor protein]-L-lysine.</text>
        <dbReference type="EC" id="2.3.2.27"/>
    </reaction>
</comment>
<dbReference type="SMART" id="SM00184">
    <property type="entry name" value="RING"/>
    <property type="match status" value="1"/>
</dbReference>
<feature type="domain" description="RING-type" evidence="17">
    <location>
        <begin position="623"/>
        <end position="662"/>
    </location>
</feature>
<dbReference type="InterPro" id="IPR013083">
    <property type="entry name" value="Znf_RING/FYVE/PHD"/>
</dbReference>
<dbReference type="GO" id="GO:0061630">
    <property type="term" value="F:ubiquitin protein ligase activity"/>
    <property type="evidence" value="ECO:0007669"/>
    <property type="project" value="UniProtKB-EC"/>
</dbReference>
<evidence type="ECO:0000256" key="12">
    <source>
        <dbReference type="ARBA" id="ARBA00023242"/>
    </source>
</evidence>
<sequence>MKRPSNVHHASRKLQKLEHTIKDILGTHSQDPLDDISSDGPLSQHDVIYFQKQAIYRLYHVQSLKVKILKEILAKTRGEIHDVVAINDTLTQWWFQILGNLKQLVRVQESVSDDKWLLSFNVEHKEKLDTLRNELVCLLSSISSSNTSGATVDTGYNYDISQLQREKSAVITENDELRREIQVLSSNLEELDRSIQRKHAQSVERIREVKEEPAVKVESLEVKAEAKQPAPSVDVETVAELEKLRGINEELQKQLDVKIDEITKLGDQLLEIERRSSVEYKVDDKNHNNNDSSSTSNANEKLTEHTNESRRLEELTITKRKLETQLFELESKFTENKNKIEQKYKAELSSNSQYISKLESDLIRIRSDRDSFNAKLQILKNEKGKDELIDNFQRLADTLQKRITELEELNNTKLQELSNDEHSKLLLKELKQLEDAFKSTREICISKLMKGSEFDSIINKLTIEKTKADEKYFQAMRLKDSLQSQNKVLTANVNKQQELIEMLKNNEAELSKKLSIEKELFSKLLKIEEMYNSQLVKLQSTLASSQSTIKKNMENENLLRSQISKLQAQLQNSEKSLQSATAQLSGEIKKSLHYKSQIESYKAGVVPEADNEIQEGLLSMTKCSLCNKNFKSVALKTCGHCFCKDCVEDRLAARMRKCPSCNSQFSRYDVLNIHL</sequence>
<feature type="coiled-coil region" evidence="15">
    <location>
        <begin position="479"/>
        <end position="520"/>
    </location>
</feature>
<evidence type="ECO:0000256" key="1">
    <source>
        <dbReference type="ARBA" id="ARBA00000900"/>
    </source>
</evidence>
<evidence type="ECO:0000256" key="6">
    <source>
        <dbReference type="ARBA" id="ARBA00022723"/>
    </source>
</evidence>
<evidence type="ECO:0000256" key="10">
    <source>
        <dbReference type="ARBA" id="ARBA00022853"/>
    </source>
</evidence>
<keyword evidence="12 14" id="KW-0539">Nucleus</keyword>
<comment type="subcellular location">
    <subcellularLocation>
        <location evidence="2 14">Nucleus</location>
    </subcellularLocation>
</comment>
<evidence type="ECO:0000256" key="7">
    <source>
        <dbReference type="ARBA" id="ARBA00022771"/>
    </source>
</evidence>
<feature type="compositionally biased region" description="Basic and acidic residues" evidence="16">
    <location>
        <begin position="301"/>
        <end position="310"/>
    </location>
</feature>
<dbReference type="CDD" id="cd16499">
    <property type="entry name" value="RING-HC_Bre1-like"/>
    <property type="match status" value="1"/>
</dbReference>
<dbReference type="Pfam" id="PF08647">
    <property type="entry name" value="BRE1"/>
    <property type="match status" value="1"/>
</dbReference>
<evidence type="ECO:0000256" key="8">
    <source>
        <dbReference type="ARBA" id="ARBA00022786"/>
    </source>
</evidence>
<dbReference type="InterPro" id="IPR017907">
    <property type="entry name" value="Znf_RING_CS"/>
</dbReference>
<reference evidence="18 19" key="1">
    <citation type="submission" date="2017-05" db="EMBL/GenBank/DDBJ databases">
        <title>The Genome Sequence of Candida krusei Ckrusei653.</title>
        <authorList>
            <person name="Cuomo C."/>
            <person name="Forche A."/>
            <person name="Young S."/>
            <person name="Abouelleil A."/>
            <person name="Cao P."/>
            <person name="Chapman S."/>
            <person name="Cusick C."/>
            <person name="Shea T."/>
            <person name="Nusbaum C."/>
            <person name="Birren B."/>
        </authorList>
    </citation>
    <scope>NUCLEOTIDE SEQUENCE [LARGE SCALE GENOMIC DNA]</scope>
    <source>
        <strain evidence="18 19">Ckrusei653</strain>
    </source>
</reference>
<keyword evidence="6 14" id="KW-0479">Metal-binding</keyword>
<accession>A0A1Z8JM04</accession>
<dbReference type="InterPro" id="IPR013956">
    <property type="entry name" value="E3_ubiquit_lig_Bre1"/>
</dbReference>
<evidence type="ECO:0000256" key="9">
    <source>
        <dbReference type="ARBA" id="ARBA00022833"/>
    </source>
</evidence>
<evidence type="ECO:0000256" key="5">
    <source>
        <dbReference type="ARBA" id="ARBA00022679"/>
    </source>
</evidence>
<dbReference type="Pfam" id="PF13920">
    <property type="entry name" value="zf-C3HC4_3"/>
    <property type="match status" value="1"/>
</dbReference>
<dbReference type="EMBL" id="NHMM01000005">
    <property type="protein sequence ID" value="OUT21621.1"/>
    <property type="molecule type" value="Genomic_DNA"/>
</dbReference>
<evidence type="ECO:0000259" key="17">
    <source>
        <dbReference type="PROSITE" id="PS50089"/>
    </source>
</evidence>
<dbReference type="SUPFAM" id="SSF57850">
    <property type="entry name" value="RING/U-box"/>
    <property type="match status" value="1"/>
</dbReference>
<gene>
    <name evidence="18" type="ORF">CAS74_003742</name>
</gene>
<dbReference type="EC" id="2.3.2.27" evidence="14"/>
<dbReference type="GO" id="GO:0008270">
    <property type="term" value="F:zinc ion binding"/>
    <property type="evidence" value="ECO:0007669"/>
    <property type="project" value="UniProtKB-KW"/>
</dbReference>
<comment type="pathway">
    <text evidence="3 14">Protein modification; protein ubiquitination.</text>
</comment>
<name>A0A1Z8JM04_PICKU</name>
<comment type="caution">
    <text evidence="18">The sequence shown here is derived from an EMBL/GenBank/DDBJ whole genome shotgun (WGS) entry which is preliminary data.</text>
</comment>
<evidence type="ECO:0000256" key="14">
    <source>
        <dbReference type="RuleBase" id="RU365038"/>
    </source>
</evidence>
<evidence type="ECO:0000256" key="3">
    <source>
        <dbReference type="ARBA" id="ARBA00004906"/>
    </source>
</evidence>
<organism evidence="18 19">
    <name type="scientific">Pichia kudriavzevii</name>
    <name type="common">Yeast</name>
    <name type="synonym">Issatchenkia orientalis</name>
    <dbReference type="NCBI Taxonomy" id="4909"/>
    <lineage>
        <taxon>Eukaryota</taxon>
        <taxon>Fungi</taxon>
        <taxon>Dikarya</taxon>
        <taxon>Ascomycota</taxon>
        <taxon>Saccharomycotina</taxon>
        <taxon>Pichiomycetes</taxon>
        <taxon>Pichiales</taxon>
        <taxon>Pichiaceae</taxon>
        <taxon>Pichia</taxon>
    </lineage>
</organism>
<evidence type="ECO:0000256" key="11">
    <source>
        <dbReference type="ARBA" id="ARBA00023054"/>
    </source>
</evidence>
<evidence type="ECO:0000256" key="2">
    <source>
        <dbReference type="ARBA" id="ARBA00004123"/>
    </source>
</evidence>
<keyword evidence="11 14" id="KW-0175">Coiled coil</keyword>
<dbReference type="VEuPathDB" id="FungiDB:C5L36_0B06460"/>
<evidence type="ECO:0000256" key="16">
    <source>
        <dbReference type="SAM" id="MobiDB-lite"/>
    </source>
</evidence>
<keyword evidence="9 14" id="KW-0862">Zinc</keyword>
<evidence type="ECO:0000313" key="19">
    <source>
        <dbReference type="Proteomes" id="UP000195871"/>
    </source>
</evidence>
<feature type="coiled-coil region" evidence="15">
    <location>
        <begin position="241"/>
        <end position="268"/>
    </location>
</feature>
<dbReference type="Proteomes" id="UP000195871">
    <property type="component" value="Unassembled WGS sequence"/>
</dbReference>
<comment type="similarity">
    <text evidence="4 14">Belongs to the BRE1 family.</text>
</comment>
<protein>
    <recommendedName>
        <fullName evidence="14">E3 ubiquitin protein ligase</fullName>
        <ecNumber evidence="14">2.3.2.27</ecNumber>
    </recommendedName>
</protein>
<dbReference type="InterPro" id="IPR001841">
    <property type="entry name" value="Znf_RING"/>
</dbReference>
<dbReference type="PROSITE" id="PS50089">
    <property type="entry name" value="ZF_RING_2"/>
    <property type="match status" value="1"/>
</dbReference>
<dbReference type="GO" id="GO:0016567">
    <property type="term" value="P:protein ubiquitination"/>
    <property type="evidence" value="ECO:0007669"/>
    <property type="project" value="UniProtKB-UniRule"/>
</dbReference>
<dbReference type="GO" id="GO:0033503">
    <property type="term" value="C:HULC complex"/>
    <property type="evidence" value="ECO:0007669"/>
    <property type="project" value="TreeGrafter"/>
</dbReference>
<keyword evidence="10 14" id="KW-0156">Chromatin regulator</keyword>
<keyword evidence="5 14" id="KW-0808">Transferase</keyword>
<keyword evidence="8 14" id="KW-0833">Ubl conjugation pathway</keyword>
<feature type="coiled-coil region" evidence="15">
    <location>
        <begin position="556"/>
        <end position="583"/>
    </location>
</feature>
<dbReference type="AlphaFoldDB" id="A0A1Z8JM04"/>
<feature type="coiled-coil region" evidence="15">
    <location>
        <begin position="160"/>
        <end position="201"/>
    </location>
</feature>
<dbReference type="PROSITE" id="PS00518">
    <property type="entry name" value="ZF_RING_1"/>
    <property type="match status" value="1"/>
</dbReference>
<feature type="coiled-coil region" evidence="15">
    <location>
        <begin position="389"/>
        <end position="416"/>
    </location>
</feature>
<proteinExistence type="inferred from homology"/>
<evidence type="ECO:0000313" key="18">
    <source>
        <dbReference type="EMBL" id="OUT21621.1"/>
    </source>
</evidence>
<dbReference type="GO" id="GO:0006325">
    <property type="term" value="P:chromatin organization"/>
    <property type="evidence" value="ECO:0007669"/>
    <property type="project" value="UniProtKB-KW"/>
</dbReference>
<evidence type="ECO:0000256" key="13">
    <source>
        <dbReference type="PROSITE-ProRule" id="PRU00175"/>
    </source>
</evidence>
<dbReference type="Gene3D" id="3.30.40.10">
    <property type="entry name" value="Zinc/RING finger domain, C3HC4 (zinc finger)"/>
    <property type="match status" value="1"/>
</dbReference>
<feature type="compositionally biased region" description="Low complexity" evidence="16">
    <location>
        <begin position="289"/>
        <end position="299"/>
    </location>
</feature>
<keyword evidence="7 13" id="KW-0863">Zinc-finger</keyword>
<dbReference type="GO" id="GO:0005634">
    <property type="term" value="C:nucleus"/>
    <property type="evidence" value="ECO:0007669"/>
    <property type="project" value="UniProtKB-SubCell"/>
</dbReference>
<dbReference type="PANTHER" id="PTHR23163">
    <property type="entry name" value="RING FINGER PROTEIN-RELATED"/>
    <property type="match status" value="1"/>
</dbReference>
<dbReference type="UniPathway" id="UPA00143"/>
<evidence type="ECO:0000256" key="15">
    <source>
        <dbReference type="SAM" id="Coils"/>
    </source>
</evidence>
<evidence type="ECO:0000256" key="4">
    <source>
        <dbReference type="ARBA" id="ARBA00005555"/>
    </source>
</evidence>
<dbReference type="PANTHER" id="PTHR23163:SF0">
    <property type="entry name" value="E3 UBIQUITIN-PROTEIN LIGASE BRE1"/>
    <property type="match status" value="1"/>
</dbReference>
<feature type="region of interest" description="Disordered" evidence="16">
    <location>
        <begin position="281"/>
        <end position="310"/>
    </location>
</feature>